<reference evidence="1 2" key="1">
    <citation type="journal article" date="2019" name="Nat. Ecol. Evol.">
        <title>Megaphylogeny resolves global patterns of mushroom evolution.</title>
        <authorList>
            <person name="Varga T."/>
            <person name="Krizsan K."/>
            <person name="Foldi C."/>
            <person name="Dima B."/>
            <person name="Sanchez-Garcia M."/>
            <person name="Sanchez-Ramirez S."/>
            <person name="Szollosi G.J."/>
            <person name="Szarkandi J.G."/>
            <person name="Papp V."/>
            <person name="Albert L."/>
            <person name="Andreopoulos W."/>
            <person name="Angelini C."/>
            <person name="Antonin V."/>
            <person name="Barry K.W."/>
            <person name="Bougher N.L."/>
            <person name="Buchanan P."/>
            <person name="Buyck B."/>
            <person name="Bense V."/>
            <person name="Catcheside P."/>
            <person name="Chovatia M."/>
            <person name="Cooper J."/>
            <person name="Damon W."/>
            <person name="Desjardin D."/>
            <person name="Finy P."/>
            <person name="Geml J."/>
            <person name="Haridas S."/>
            <person name="Hughes K."/>
            <person name="Justo A."/>
            <person name="Karasinski D."/>
            <person name="Kautmanova I."/>
            <person name="Kiss B."/>
            <person name="Kocsube S."/>
            <person name="Kotiranta H."/>
            <person name="LaButti K.M."/>
            <person name="Lechner B.E."/>
            <person name="Liimatainen K."/>
            <person name="Lipzen A."/>
            <person name="Lukacs Z."/>
            <person name="Mihaltcheva S."/>
            <person name="Morgado L.N."/>
            <person name="Niskanen T."/>
            <person name="Noordeloos M.E."/>
            <person name="Ohm R.A."/>
            <person name="Ortiz-Santana B."/>
            <person name="Ovrebo C."/>
            <person name="Racz N."/>
            <person name="Riley R."/>
            <person name="Savchenko A."/>
            <person name="Shiryaev A."/>
            <person name="Soop K."/>
            <person name="Spirin V."/>
            <person name="Szebenyi C."/>
            <person name="Tomsovsky M."/>
            <person name="Tulloss R.E."/>
            <person name="Uehling J."/>
            <person name="Grigoriev I.V."/>
            <person name="Vagvolgyi C."/>
            <person name="Papp T."/>
            <person name="Martin F.M."/>
            <person name="Miettinen O."/>
            <person name="Hibbett D.S."/>
            <person name="Nagy L.G."/>
        </authorList>
    </citation>
    <scope>NUCLEOTIDE SEQUENCE [LARGE SCALE GENOMIC DNA]</scope>
    <source>
        <strain evidence="1 2">OMC1185</strain>
    </source>
</reference>
<gene>
    <name evidence="1" type="ORF">OE88DRAFT_1811974</name>
</gene>
<name>A0A5C3MLJ7_9AGAM</name>
<proteinExistence type="predicted"/>
<dbReference type="Proteomes" id="UP000305948">
    <property type="component" value="Unassembled WGS sequence"/>
</dbReference>
<dbReference type="EMBL" id="ML213531">
    <property type="protein sequence ID" value="TFK46272.1"/>
    <property type="molecule type" value="Genomic_DNA"/>
</dbReference>
<evidence type="ECO:0000313" key="2">
    <source>
        <dbReference type="Proteomes" id="UP000305948"/>
    </source>
</evidence>
<accession>A0A5C3MLJ7</accession>
<sequence>METHKMRKMEINVALSSPTTTADSFTCCSPRKKRKHAADQVTAMDPATEAKKAKKTQRKFEATTAAFDEVNLCSVCRRPCVSIIYPGRIYPTCFNDPIVLKSEEPEKSGNIGENSALGYSTAASLLEETGAGAGGESVEMRKVPLTTSVAWNNAAYPAQWTTIFPFPSTSQTSY</sequence>
<evidence type="ECO:0000313" key="1">
    <source>
        <dbReference type="EMBL" id="TFK46272.1"/>
    </source>
</evidence>
<protein>
    <submittedName>
        <fullName evidence="1">Uncharacterized protein</fullName>
    </submittedName>
</protein>
<keyword evidence="2" id="KW-1185">Reference proteome</keyword>
<dbReference type="AlphaFoldDB" id="A0A5C3MLJ7"/>
<organism evidence="1 2">
    <name type="scientific">Heliocybe sulcata</name>
    <dbReference type="NCBI Taxonomy" id="5364"/>
    <lineage>
        <taxon>Eukaryota</taxon>
        <taxon>Fungi</taxon>
        <taxon>Dikarya</taxon>
        <taxon>Basidiomycota</taxon>
        <taxon>Agaricomycotina</taxon>
        <taxon>Agaricomycetes</taxon>
        <taxon>Gloeophyllales</taxon>
        <taxon>Gloeophyllaceae</taxon>
        <taxon>Heliocybe</taxon>
    </lineage>
</organism>